<accession>A0AB34JQ95</accession>
<dbReference type="Proteomes" id="UP001515480">
    <property type="component" value="Unassembled WGS sequence"/>
</dbReference>
<organism evidence="9 10">
    <name type="scientific">Prymnesium parvum</name>
    <name type="common">Toxic golden alga</name>
    <dbReference type="NCBI Taxonomy" id="97485"/>
    <lineage>
        <taxon>Eukaryota</taxon>
        <taxon>Haptista</taxon>
        <taxon>Haptophyta</taxon>
        <taxon>Prymnesiophyceae</taxon>
        <taxon>Prymnesiales</taxon>
        <taxon>Prymnesiaceae</taxon>
        <taxon>Prymnesium</taxon>
    </lineage>
</organism>
<evidence type="ECO:0000256" key="1">
    <source>
        <dbReference type="ARBA" id="ARBA00004123"/>
    </source>
</evidence>
<dbReference type="InterPro" id="IPR019775">
    <property type="entry name" value="WD40_repeat_CS"/>
</dbReference>
<dbReference type="PROSITE" id="PS50294">
    <property type="entry name" value="WD_REPEATS_REGION"/>
    <property type="match status" value="3"/>
</dbReference>
<keyword evidence="4" id="KW-0677">Repeat</keyword>
<comment type="similarity">
    <text evidence="2">Belongs to the WD repeat RBAP46/RBAP48/MSI1 family.</text>
</comment>
<dbReference type="InterPro" id="IPR036322">
    <property type="entry name" value="WD40_repeat_dom_sf"/>
</dbReference>
<evidence type="ECO:0000256" key="2">
    <source>
        <dbReference type="ARBA" id="ARBA00009341"/>
    </source>
</evidence>
<dbReference type="PANTHER" id="PTHR22850">
    <property type="entry name" value="WD40 REPEAT FAMILY"/>
    <property type="match status" value="1"/>
</dbReference>
<feature type="repeat" description="WD" evidence="7">
    <location>
        <begin position="170"/>
        <end position="212"/>
    </location>
</feature>
<evidence type="ECO:0000313" key="10">
    <source>
        <dbReference type="Proteomes" id="UP001515480"/>
    </source>
</evidence>
<dbReference type="GO" id="GO:0006325">
    <property type="term" value="P:chromatin organization"/>
    <property type="evidence" value="ECO:0007669"/>
    <property type="project" value="UniProtKB-KW"/>
</dbReference>
<evidence type="ECO:0000256" key="6">
    <source>
        <dbReference type="ARBA" id="ARBA00023242"/>
    </source>
</evidence>
<dbReference type="Gene3D" id="2.130.10.10">
    <property type="entry name" value="YVTN repeat-like/Quinoprotein amine dehydrogenase"/>
    <property type="match status" value="1"/>
</dbReference>
<dbReference type="InterPro" id="IPR050459">
    <property type="entry name" value="WD_repeat_RBAP46/RBAP48/MSI1"/>
</dbReference>
<dbReference type="InterPro" id="IPR001680">
    <property type="entry name" value="WD40_rpt"/>
</dbReference>
<dbReference type="SUPFAM" id="SSF50978">
    <property type="entry name" value="WD40 repeat-like"/>
    <property type="match status" value="1"/>
</dbReference>
<dbReference type="PRINTS" id="PR00320">
    <property type="entry name" value="GPROTEINBRPT"/>
</dbReference>
<dbReference type="PROSITE" id="PS50082">
    <property type="entry name" value="WD_REPEATS_2"/>
    <property type="match status" value="4"/>
</dbReference>
<reference evidence="9 10" key="1">
    <citation type="journal article" date="2024" name="Science">
        <title>Giant polyketide synthase enzymes in the biosynthesis of giant marine polyether toxins.</title>
        <authorList>
            <person name="Fallon T.R."/>
            <person name="Shende V.V."/>
            <person name="Wierzbicki I.H."/>
            <person name="Pendleton A.L."/>
            <person name="Watervoot N.F."/>
            <person name="Auber R.P."/>
            <person name="Gonzalez D.J."/>
            <person name="Wisecaver J.H."/>
            <person name="Moore B.S."/>
        </authorList>
    </citation>
    <scope>NUCLEOTIDE SEQUENCE [LARGE SCALE GENOMIC DNA]</scope>
    <source>
        <strain evidence="9 10">12B1</strain>
    </source>
</reference>
<dbReference type="EMBL" id="JBGBPQ010000005">
    <property type="protein sequence ID" value="KAL1523610.1"/>
    <property type="molecule type" value="Genomic_DNA"/>
</dbReference>
<keyword evidence="3 7" id="KW-0853">WD repeat</keyword>
<dbReference type="Pfam" id="PF12265">
    <property type="entry name" value="CAF1C_H4-bd"/>
    <property type="match status" value="1"/>
</dbReference>
<comment type="caution">
    <text evidence="9">The sequence shown here is derived from an EMBL/GenBank/DDBJ whole genome shotgun (WGS) entry which is preliminary data.</text>
</comment>
<dbReference type="FunFam" id="2.130.10.10:FF:000512">
    <property type="entry name" value="WD-40 repeat-containing protein MSI1"/>
    <property type="match status" value="1"/>
</dbReference>
<keyword evidence="10" id="KW-1185">Reference proteome</keyword>
<evidence type="ECO:0000256" key="4">
    <source>
        <dbReference type="ARBA" id="ARBA00022737"/>
    </source>
</evidence>
<comment type="subcellular location">
    <subcellularLocation>
        <location evidence="1">Nucleus</location>
    </subcellularLocation>
</comment>
<evidence type="ECO:0000256" key="7">
    <source>
        <dbReference type="PROSITE-ProRule" id="PRU00221"/>
    </source>
</evidence>
<keyword evidence="6" id="KW-0539">Nucleus</keyword>
<feature type="domain" description="Histone-binding protein RBBP4-like N-terminal" evidence="8">
    <location>
        <begin position="15"/>
        <end position="84"/>
    </location>
</feature>
<name>A0AB34JQ95_PRYPA</name>
<evidence type="ECO:0000256" key="5">
    <source>
        <dbReference type="ARBA" id="ARBA00022853"/>
    </source>
</evidence>
<proteinExistence type="inferred from homology"/>
<evidence type="ECO:0000256" key="3">
    <source>
        <dbReference type="ARBA" id="ARBA00022574"/>
    </source>
</evidence>
<dbReference type="PROSITE" id="PS00678">
    <property type="entry name" value="WD_REPEATS_1"/>
    <property type="match status" value="2"/>
</dbReference>
<dbReference type="GO" id="GO:0005634">
    <property type="term" value="C:nucleus"/>
    <property type="evidence" value="ECO:0007669"/>
    <property type="project" value="UniProtKB-SubCell"/>
</dbReference>
<dbReference type="InterPro" id="IPR020472">
    <property type="entry name" value="WD40_PAC1"/>
</dbReference>
<dbReference type="InterPro" id="IPR022052">
    <property type="entry name" value="Histone-bd_RBBP4-like_N"/>
</dbReference>
<dbReference type="InterPro" id="IPR015943">
    <property type="entry name" value="WD40/YVTN_repeat-like_dom_sf"/>
</dbReference>
<feature type="repeat" description="WD" evidence="7">
    <location>
        <begin position="310"/>
        <end position="345"/>
    </location>
</feature>
<protein>
    <recommendedName>
        <fullName evidence="8">Histone-binding protein RBBP4-like N-terminal domain-containing protein</fullName>
    </recommendedName>
</protein>
<dbReference type="SMART" id="SM00320">
    <property type="entry name" value="WD40"/>
    <property type="match status" value="6"/>
</dbReference>
<gene>
    <name evidence="9" type="ORF">AB1Y20_018546</name>
</gene>
<keyword evidence="5" id="KW-0156">Chromatin regulator</keyword>
<feature type="repeat" description="WD" evidence="7">
    <location>
        <begin position="220"/>
        <end position="262"/>
    </location>
</feature>
<evidence type="ECO:0000259" key="8">
    <source>
        <dbReference type="Pfam" id="PF12265"/>
    </source>
</evidence>
<dbReference type="Pfam" id="PF00400">
    <property type="entry name" value="WD40"/>
    <property type="match status" value="5"/>
</dbReference>
<sequence length="424" mass="47747">MPDDPDESVEQTINEEYKIWKKNTPFLYDLVLTHALEWPSLTCQWLPDKKTPANKDYSVQRMIIGTHTTDGDQNYLMIAEARLPLEDTEIDARKYDDERGEAGGFGGVSSKIEVTQRINHDGEVNRARYMPQNPYLIATKSVSSEVYVFDWSKHPSKPAADGTFAPDIVLKGHEKEGYGLAWNPHEEGLLMSGSDDSLICYWDISQGTKTSSILEAKATYTAHTSVVEDVQFHLHHSSLFGSVGDDCKLMIWDLRDSRYDKAKHVVDAHSKEINCLSFNPFSEHMLATGSADKTVALWDLRNLKTKLHSLEGHNEEVYQVGWSPHNETILASASSDRRLHVWDLSKIGKEQSTEDAEDGPPELIFIHGGHTAKIADFSWNSNDPWVIASVAEDNILHVWQMAENIYADDEGEEGDDAILDDDVE</sequence>
<evidence type="ECO:0000313" key="9">
    <source>
        <dbReference type="EMBL" id="KAL1523610.1"/>
    </source>
</evidence>
<dbReference type="AlphaFoldDB" id="A0AB34JQ95"/>
<feature type="repeat" description="WD" evidence="7">
    <location>
        <begin position="266"/>
        <end position="308"/>
    </location>
</feature>